<evidence type="ECO:0000259" key="3">
    <source>
        <dbReference type="PROSITE" id="PS50921"/>
    </source>
</evidence>
<dbReference type="InterPro" id="IPR003018">
    <property type="entry name" value="GAF"/>
</dbReference>
<dbReference type="InterPro" id="IPR036388">
    <property type="entry name" value="WH-like_DNA-bd_sf"/>
</dbReference>
<name>A0A6V8KIR7_9ACTN</name>
<accession>A0A6V8KIR7</accession>
<dbReference type="Pfam" id="PF03861">
    <property type="entry name" value="ANTAR"/>
    <property type="match status" value="1"/>
</dbReference>
<evidence type="ECO:0000313" key="5">
    <source>
        <dbReference type="Proteomes" id="UP000482800"/>
    </source>
</evidence>
<sequence>MATKALGVSGAGVSLMAEDGVRRMATASDPATERLEEVQFVLGEGPCIDAFQARRPVLIPDLTDGAMHRWPVYTPTVHDSGVRAVFAFPLQIGASRLGVLDLFRTRPGPLTGEELAQALVFADVAVDTLLDGQERAGPDATADGLAEAMDGRAELFQAQGMVMIQLGIPLAEAMARLRAYAFAEGRPLAAVARDVVARRLRFDKDQP</sequence>
<dbReference type="InterPro" id="IPR005561">
    <property type="entry name" value="ANTAR"/>
</dbReference>
<dbReference type="PROSITE" id="PS50921">
    <property type="entry name" value="ANTAR"/>
    <property type="match status" value="1"/>
</dbReference>
<keyword evidence="1" id="KW-0805">Transcription regulation</keyword>
<evidence type="ECO:0000256" key="1">
    <source>
        <dbReference type="ARBA" id="ARBA00023015"/>
    </source>
</evidence>
<evidence type="ECO:0000313" key="4">
    <source>
        <dbReference type="EMBL" id="GFJ85093.1"/>
    </source>
</evidence>
<dbReference type="Pfam" id="PF01590">
    <property type="entry name" value="GAF"/>
    <property type="match status" value="1"/>
</dbReference>
<dbReference type="Proteomes" id="UP000482800">
    <property type="component" value="Unassembled WGS sequence"/>
</dbReference>
<reference evidence="4 5" key="2">
    <citation type="submission" date="2020-03" db="EMBL/GenBank/DDBJ databases">
        <authorList>
            <person name="Ichikawa N."/>
            <person name="Kimura A."/>
            <person name="Kitahashi Y."/>
            <person name="Uohara A."/>
        </authorList>
    </citation>
    <scope>NUCLEOTIDE SEQUENCE [LARGE SCALE GENOMIC DNA]</scope>
    <source>
        <strain evidence="4 5">NBRC 108639</strain>
    </source>
</reference>
<comment type="caution">
    <text evidence="4">The sequence shown here is derived from an EMBL/GenBank/DDBJ whole genome shotgun (WGS) entry which is preliminary data.</text>
</comment>
<dbReference type="Gene3D" id="1.10.10.10">
    <property type="entry name" value="Winged helix-like DNA-binding domain superfamily/Winged helix DNA-binding domain"/>
    <property type="match status" value="1"/>
</dbReference>
<evidence type="ECO:0000256" key="2">
    <source>
        <dbReference type="ARBA" id="ARBA00023163"/>
    </source>
</evidence>
<reference evidence="4 5" key="1">
    <citation type="submission" date="2020-03" db="EMBL/GenBank/DDBJ databases">
        <title>Whole genome shotgun sequence of Phytohabitans houttuyneae NBRC 108639.</title>
        <authorList>
            <person name="Komaki H."/>
            <person name="Tamura T."/>
        </authorList>
    </citation>
    <scope>NUCLEOTIDE SEQUENCE [LARGE SCALE GENOMIC DNA]</scope>
    <source>
        <strain evidence="4 5">NBRC 108639</strain>
    </source>
</reference>
<dbReference type="EMBL" id="BLPF01000004">
    <property type="protein sequence ID" value="GFJ85093.1"/>
    <property type="molecule type" value="Genomic_DNA"/>
</dbReference>
<dbReference type="AlphaFoldDB" id="A0A6V8KIR7"/>
<protein>
    <submittedName>
        <fullName evidence="4">GAF domain-containing protein</fullName>
    </submittedName>
</protein>
<keyword evidence="2" id="KW-0804">Transcription</keyword>
<dbReference type="InterPro" id="IPR029016">
    <property type="entry name" value="GAF-like_dom_sf"/>
</dbReference>
<organism evidence="4 5">
    <name type="scientific">Phytohabitans houttuyneae</name>
    <dbReference type="NCBI Taxonomy" id="1076126"/>
    <lineage>
        <taxon>Bacteria</taxon>
        <taxon>Bacillati</taxon>
        <taxon>Actinomycetota</taxon>
        <taxon>Actinomycetes</taxon>
        <taxon>Micromonosporales</taxon>
        <taxon>Micromonosporaceae</taxon>
    </lineage>
</organism>
<dbReference type="Gene3D" id="3.30.450.40">
    <property type="match status" value="1"/>
</dbReference>
<dbReference type="SMART" id="SM01012">
    <property type="entry name" value="ANTAR"/>
    <property type="match status" value="1"/>
</dbReference>
<proteinExistence type="predicted"/>
<feature type="domain" description="ANTAR" evidence="3">
    <location>
        <begin position="135"/>
        <end position="196"/>
    </location>
</feature>
<dbReference type="GO" id="GO:0003723">
    <property type="term" value="F:RNA binding"/>
    <property type="evidence" value="ECO:0007669"/>
    <property type="project" value="InterPro"/>
</dbReference>
<dbReference type="InterPro" id="IPR012074">
    <property type="entry name" value="GAF_ANTAR"/>
</dbReference>
<dbReference type="PIRSF" id="PIRSF036625">
    <property type="entry name" value="GAF_ANTAR"/>
    <property type="match status" value="1"/>
</dbReference>
<dbReference type="SUPFAM" id="SSF55781">
    <property type="entry name" value="GAF domain-like"/>
    <property type="match status" value="1"/>
</dbReference>
<gene>
    <name evidence="4" type="ORF">Phou_092730</name>
</gene>
<keyword evidence="5" id="KW-1185">Reference proteome</keyword>